<evidence type="ECO:0000313" key="1">
    <source>
        <dbReference type="EMBL" id="UYP46283.1"/>
    </source>
</evidence>
<gene>
    <name evidence="1" type="ORF">NEF87_002568</name>
</gene>
<dbReference type="EMBL" id="CP104013">
    <property type="protein sequence ID" value="UYP46283.1"/>
    <property type="molecule type" value="Genomic_DNA"/>
</dbReference>
<sequence>MAILETAILYKDKPLSEVQFYSSDEFLSHETRNGLLSAVVNLVTTAFDDEIQNFSIGGYTILVILKDLIGDDDDVDEENKVIDRKMNPPLGIYCIIDKDSNHKQIKKIMEEAITQFINRFSIYAIKNEKPKKFQKFNSRLEKLFQALALKHEDRFKSIF</sequence>
<dbReference type="Proteomes" id="UP001208689">
    <property type="component" value="Chromosome"/>
</dbReference>
<organism evidence="1 2">
    <name type="scientific">Candidatus Lokiarchaeum ossiferum</name>
    <dbReference type="NCBI Taxonomy" id="2951803"/>
    <lineage>
        <taxon>Archaea</taxon>
        <taxon>Promethearchaeati</taxon>
        <taxon>Promethearchaeota</taxon>
        <taxon>Promethearchaeia</taxon>
        <taxon>Promethearchaeales</taxon>
        <taxon>Promethearchaeaceae</taxon>
        <taxon>Candidatus Lokiarchaeum</taxon>
    </lineage>
</organism>
<evidence type="ECO:0000313" key="2">
    <source>
        <dbReference type="Proteomes" id="UP001208689"/>
    </source>
</evidence>
<accession>A0ABY6HRZ2</accession>
<reference evidence="1" key="1">
    <citation type="submission" date="2022-09" db="EMBL/GenBank/DDBJ databases">
        <title>Actin cytoskeleton and complex cell architecture in an #Asgard archaeon.</title>
        <authorList>
            <person name="Ponce Toledo R.I."/>
            <person name="Schleper C."/>
            <person name="Rodrigues Oliveira T."/>
            <person name="Wollweber F."/>
            <person name="Xu J."/>
            <person name="Rittmann S."/>
            <person name="Klingl A."/>
            <person name="Pilhofer M."/>
        </authorList>
    </citation>
    <scope>NUCLEOTIDE SEQUENCE</scope>
    <source>
        <strain evidence="1">B-35</strain>
    </source>
</reference>
<name>A0ABY6HRZ2_9ARCH</name>
<keyword evidence="2" id="KW-1185">Reference proteome</keyword>
<proteinExistence type="predicted"/>
<protein>
    <submittedName>
        <fullName evidence="1">Uncharacterized protein</fullName>
    </submittedName>
</protein>